<keyword evidence="3" id="KW-1185">Reference proteome</keyword>
<evidence type="ECO:0000313" key="2">
    <source>
        <dbReference type="EMBL" id="EEX20208.1"/>
    </source>
</evidence>
<name>C9LCS8_BLAHA</name>
<sequence>MESTVQPDKKLMVATSITPNASRTGFMITPPPIPQIAPMMEAKKQIRKKTTNNIIIPHIFLFYSILAFF</sequence>
<keyword evidence="1" id="KW-0812">Transmembrane</keyword>
<protein>
    <submittedName>
        <fullName evidence="2">Uncharacterized protein</fullName>
    </submittedName>
</protein>
<keyword evidence="1" id="KW-1133">Transmembrane helix</keyword>
<keyword evidence="1" id="KW-0472">Membrane</keyword>
<dbReference type="AlphaFoldDB" id="C9LCS8"/>
<dbReference type="Proteomes" id="UP000003755">
    <property type="component" value="Unassembled WGS sequence"/>
</dbReference>
<feature type="transmembrane region" description="Helical" evidence="1">
    <location>
        <begin position="50"/>
        <end position="68"/>
    </location>
</feature>
<evidence type="ECO:0000313" key="3">
    <source>
        <dbReference type="Proteomes" id="UP000003755"/>
    </source>
</evidence>
<organism evidence="2 3">
    <name type="scientific">Blautia hansenii DSM 20583</name>
    <dbReference type="NCBI Taxonomy" id="537007"/>
    <lineage>
        <taxon>Bacteria</taxon>
        <taxon>Bacillati</taxon>
        <taxon>Bacillota</taxon>
        <taxon>Clostridia</taxon>
        <taxon>Lachnospirales</taxon>
        <taxon>Lachnospiraceae</taxon>
        <taxon>Blautia</taxon>
    </lineage>
</organism>
<dbReference type="EMBL" id="ABYU02000056">
    <property type="protein sequence ID" value="EEX20208.1"/>
    <property type="molecule type" value="Genomic_DNA"/>
</dbReference>
<comment type="caution">
    <text evidence="2">The sequence shown here is derived from an EMBL/GenBank/DDBJ whole genome shotgun (WGS) entry which is preliminary data.</text>
</comment>
<dbReference type="STRING" id="537007.BLAHAN_07239"/>
<gene>
    <name evidence="2" type="ORF">BLAHAN_07239</name>
</gene>
<accession>C9LCS8</accession>
<proteinExistence type="predicted"/>
<dbReference type="HOGENOM" id="CLU_2767614_0_0_9"/>
<evidence type="ECO:0000256" key="1">
    <source>
        <dbReference type="SAM" id="Phobius"/>
    </source>
</evidence>
<reference evidence="2" key="1">
    <citation type="submission" date="2009-09" db="EMBL/GenBank/DDBJ databases">
        <authorList>
            <person name="Weinstock G."/>
            <person name="Sodergren E."/>
            <person name="Clifton S."/>
            <person name="Fulton L."/>
            <person name="Fulton B."/>
            <person name="Courtney L."/>
            <person name="Fronick C."/>
            <person name="Harrison M."/>
            <person name="Strong C."/>
            <person name="Farmer C."/>
            <person name="Delahaunty K."/>
            <person name="Markovic C."/>
            <person name="Hall O."/>
            <person name="Minx P."/>
            <person name="Tomlinson C."/>
            <person name="Mitreva M."/>
            <person name="Nelson J."/>
            <person name="Hou S."/>
            <person name="Wollam A."/>
            <person name="Pepin K.H."/>
            <person name="Johnson M."/>
            <person name="Bhonagiri V."/>
            <person name="Nash W.E."/>
            <person name="Warren W."/>
            <person name="Chinwalla A."/>
            <person name="Mardis E.R."/>
            <person name="Wilson R.K."/>
        </authorList>
    </citation>
    <scope>NUCLEOTIDE SEQUENCE [LARGE SCALE GENOMIC DNA]</scope>
    <source>
        <strain evidence="2">DSM 20583</strain>
    </source>
</reference>